<feature type="transmembrane region" description="Helical" evidence="7">
    <location>
        <begin position="438"/>
        <end position="462"/>
    </location>
</feature>
<feature type="compositionally biased region" description="Basic and acidic residues" evidence="6">
    <location>
        <begin position="139"/>
        <end position="150"/>
    </location>
</feature>
<dbReference type="InterPro" id="IPR009637">
    <property type="entry name" value="GPR107/GPR108-like"/>
</dbReference>
<keyword evidence="3 8" id="KW-0732">Signal</keyword>
<evidence type="ECO:0000256" key="5">
    <source>
        <dbReference type="ARBA" id="ARBA00023136"/>
    </source>
</evidence>
<evidence type="ECO:0000256" key="6">
    <source>
        <dbReference type="SAM" id="MobiDB-lite"/>
    </source>
</evidence>
<name>A0AA88I1P6_ARTSF</name>
<feature type="transmembrane region" description="Helical" evidence="7">
    <location>
        <begin position="256"/>
        <end position="277"/>
    </location>
</feature>
<reference evidence="10" key="1">
    <citation type="submission" date="2023-07" db="EMBL/GenBank/DDBJ databases">
        <title>Chromosome-level genome assembly of Artemia franciscana.</title>
        <authorList>
            <person name="Jo E."/>
        </authorList>
    </citation>
    <scope>NUCLEOTIDE SEQUENCE</scope>
    <source>
        <tissue evidence="10">Whole body</tissue>
    </source>
</reference>
<dbReference type="PANTHER" id="PTHR21229:SF2">
    <property type="entry name" value="RE59932P"/>
    <property type="match status" value="1"/>
</dbReference>
<feature type="transmembrane region" description="Helical" evidence="7">
    <location>
        <begin position="474"/>
        <end position="491"/>
    </location>
</feature>
<keyword evidence="11" id="KW-1185">Reference proteome</keyword>
<dbReference type="EMBL" id="JAVRJZ010000008">
    <property type="protein sequence ID" value="KAK2719373.1"/>
    <property type="molecule type" value="Genomic_DNA"/>
</dbReference>
<evidence type="ECO:0000259" key="9">
    <source>
        <dbReference type="Pfam" id="PF06814"/>
    </source>
</evidence>
<feature type="transmembrane region" description="Helical" evidence="7">
    <location>
        <begin position="362"/>
        <end position="380"/>
    </location>
</feature>
<proteinExistence type="predicted"/>
<feature type="transmembrane region" description="Helical" evidence="7">
    <location>
        <begin position="289"/>
        <end position="312"/>
    </location>
</feature>
<feature type="region of interest" description="Disordered" evidence="6">
    <location>
        <begin position="139"/>
        <end position="170"/>
    </location>
</feature>
<comment type="caution">
    <text evidence="10">The sequence shown here is derived from an EMBL/GenBank/DDBJ whole genome shotgun (WGS) entry which is preliminary data.</text>
</comment>
<organism evidence="10 11">
    <name type="scientific">Artemia franciscana</name>
    <name type="common">Brine shrimp</name>
    <name type="synonym">Artemia sanfranciscana</name>
    <dbReference type="NCBI Taxonomy" id="6661"/>
    <lineage>
        <taxon>Eukaryota</taxon>
        <taxon>Metazoa</taxon>
        <taxon>Ecdysozoa</taxon>
        <taxon>Arthropoda</taxon>
        <taxon>Crustacea</taxon>
        <taxon>Branchiopoda</taxon>
        <taxon>Anostraca</taxon>
        <taxon>Artemiidae</taxon>
        <taxon>Artemia</taxon>
    </lineage>
</organism>
<evidence type="ECO:0000313" key="10">
    <source>
        <dbReference type="EMBL" id="KAK2719373.1"/>
    </source>
</evidence>
<keyword evidence="4 7" id="KW-1133">Transmembrane helix</keyword>
<dbReference type="GO" id="GO:0016020">
    <property type="term" value="C:membrane"/>
    <property type="evidence" value="ECO:0007669"/>
    <property type="project" value="UniProtKB-SubCell"/>
</dbReference>
<dbReference type="InterPro" id="IPR053937">
    <property type="entry name" value="GOST_TM"/>
</dbReference>
<keyword evidence="5 7" id="KW-0472">Membrane</keyword>
<sequence length="558" mass="64163">MHFWILILLIEILLSECRIHHLPLQLDDRTFIPLSTFGFIKDGTLEVYVSNFTIKDTADNVDSLIGFTLDRTFSDTTSSYLDSRIGPACSLDDRFLDQEKEGVVHIVMDFESKRLNSTCSQLLRNLEVSEAIPKTFKRDTKSPLSRRLEDSTLVGANSEKKGGSAGPGFVTRHLRRRDTDSLASCKTSIEMKEFEKQYSFQFIVRIPTKFEQGLYNLNFHHCVTDKSSVPPVSLTVEIVEMNGDNYLSAGEMPLPKLYFCASIFYFLAFAVWISCLAKSSKQEVYKIHYLMALLVFLKAVSLALHGLNYTFIRRDGYHIEAWAVLYYVTHLLKGAVLFITIILIGTGWAFVKHILSERDKKLFMLVIPVQILANVAYIITEESEQGNVGHMTWSEMFILLDLVCCGAILFPVVWSIRHLQEASQTDGKAAMNLEKLKLFRHFYIMVVCYIYFTRIIVYLLKITVPFQYTWLDELFFEVATFTFFVFTGYIFRPALNNPYFLMAEDDEEECFNLEEVLTTTGLTENVTRLSRNKTNKDGGRYEETQSLVQNSEDSHEFD</sequence>
<feature type="region of interest" description="Disordered" evidence="6">
    <location>
        <begin position="528"/>
        <end position="558"/>
    </location>
</feature>
<evidence type="ECO:0000256" key="7">
    <source>
        <dbReference type="SAM" id="Phobius"/>
    </source>
</evidence>
<keyword evidence="2 7" id="KW-0812">Transmembrane</keyword>
<feature type="signal peptide" evidence="8">
    <location>
        <begin position="1"/>
        <end position="17"/>
    </location>
</feature>
<evidence type="ECO:0000256" key="3">
    <source>
        <dbReference type="ARBA" id="ARBA00022729"/>
    </source>
</evidence>
<feature type="transmembrane region" description="Helical" evidence="7">
    <location>
        <begin position="324"/>
        <end position="350"/>
    </location>
</feature>
<dbReference type="PANTHER" id="PTHR21229">
    <property type="entry name" value="LUNG SEVEN TRANSMEMBRANE RECEPTOR"/>
    <property type="match status" value="1"/>
</dbReference>
<protein>
    <recommendedName>
        <fullName evidence="9">GOST seven transmembrane domain-containing protein</fullName>
    </recommendedName>
</protein>
<dbReference type="AlphaFoldDB" id="A0AA88I1P6"/>
<dbReference type="GO" id="GO:0005794">
    <property type="term" value="C:Golgi apparatus"/>
    <property type="evidence" value="ECO:0007669"/>
    <property type="project" value="TreeGrafter"/>
</dbReference>
<evidence type="ECO:0000256" key="8">
    <source>
        <dbReference type="SAM" id="SignalP"/>
    </source>
</evidence>
<evidence type="ECO:0000256" key="1">
    <source>
        <dbReference type="ARBA" id="ARBA00004141"/>
    </source>
</evidence>
<gene>
    <name evidence="10" type="ORF">QYM36_005006</name>
</gene>
<comment type="subcellular location">
    <subcellularLocation>
        <location evidence="1">Membrane</location>
        <topology evidence="1">Multi-pass membrane protein</topology>
    </subcellularLocation>
</comment>
<feature type="chain" id="PRO_5041696029" description="GOST seven transmembrane domain-containing protein" evidence="8">
    <location>
        <begin position="18"/>
        <end position="558"/>
    </location>
</feature>
<evidence type="ECO:0000256" key="2">
    <source>
        <dbReference type="ARBA" id="ARBA00022692"/>
    </source>
</evidence>
<dbReference type="Pfam" id="PF06814">
    <property type="entry name" value="GOST_TM"/>
    <property type="match status" value="1"/>
</dbReference>
<dbReference type="Proteomes" id="UP001187531">
    <property type="component" value="Unassembled WGS sequence"/>
</dbReference>
<feature type="domain" description="GOST seven transmembrane" evidence="9">
    <location>
        <begin position="253"/>
        <end position="498"/>
    </location>
</feature>
<feature type="transmembrane region" description="Helical" evidence="7">
    <location>
        <begin position="396"/>
        <end position="417"/>
    </location>
</feature>
<evidence type="ECO:0000313" key="11">
    <source>
        <dbReference type="Proteomes" id="UP001187531"/>
    </source>
</evidence>
<evidence type="ECO:0000256" key="4">
    <source>
        <dbReference type="ARBA" id="ARBA00022989"/>
    </source>
</evidence>
<accession>A0AA88I1P6</accession>
<feature type="compositionally biased region" description="Basic and acidic residues" evidence="6">
    <location>
        <begin position="534"/>
        <end position="543"/>
    </location>
</feature>